<dbReference type="AlphaFoldDB" id="A0A2V2VMZ3"/>
<dbReference type="OrthoDB" id="269411at2759"/>
<dbReference type="InterPro" id="IPR051705">
    <property type="entry name" value="Gsp_Synthetase/Amidase"/>
</dbReference>
<dbReference type="GO" id="GO:0016874">
    <property type="term" value="F:ligase activity"/>
    <property type="evidence" value="ECO:0007669"/>
    <property type="project" value="TreeGrafter"/>
</dbReference>
<dbReference type="Gene3D" id="3.90.1720.10">
    <property type="entry name" value="endopeptidase domain like (from Nostoc punctiforme)"/>
    <property type="match status" value="1"/>
</dbReference>
<dbReference type="VEuPathDB" id="TriTrypDB:C3747_19g143"/>
<sequence length="666" mass="75244">MVENGGVEASVPLPYGEQQGSFMGVVAFSNRDDGFFSGEANYLYQNIYTGYRYQCVEYARRFLILTTGYVFGSCGGANEIFEMKTLKHVETDAKLDFIAHPNGKSKRRPTPGDIIVYPRHSQLLPWGHVGVISYVHNQKVGIAEQNYFFSLFTSPDPGYLGGERCVSRYLDLELTADGNWQLRERQRNHPDCLGWMSYPRAPRRSAIHEPLKVPPEQRRVRATPLDQEDHPCLWRFALPEEKFSFRSLYVFRHGSGEALIGAVTAFSRIVRVTLEFLFNRCQLSAGFAALFSSLLRAGFQDIPKKLKDIIEAAANEDDNDALMEHAIAAYFSLPEDVIAAMRREFRLAMTHMSAHITYRFNLAADVQKQLESGVEMHCLKAVELHDEAWVVENVNFGNPWILSELSVALASKGSCQEFLWEATRPEAICLIPCEFRMDFLRYVKHVEKMRGSRTGFTIIKSSSFRGDDADTVTASILSFCEAFQYPTLVFDESRVWYDLEQSKLYGRSNTGASLHVDFCFCMTEWPDILSAAADSFEGKLEGRSALRQAAIDPRADVVFAKPLWSLLCSGSVNRIRDGANDTSVKFFDISRCLYEFFLPKQPPETLESDVHEYRDSCRRCHLISAPAPELISKSVRGETVMVDFAASCVTGREPDGKAAGLMYLFL</sequence>
<protein>
    <submittedName>
        <fullName evidence="2">Putative trypanothione synthetase-like protein</fullName>
    </submittedName>
</protein>
<dbReference type="VEuPathDB" id="TriTrypDB:TcCL_ESM09504"/>
<dbReference type="PROSITE" id="PS50911">
    <property type="entry name" value="CHAP"/>
    <property type="match status" value="1"/>
</dbReference>
<dbReference type="PANTHER" id="PTHR30094:SF0">
    <property type="entry name" value="BIFUNCTIONAL GLUTATHIONYLSPERMIDINE SYNTHETASE_AMIDASE-RELATED"/>
    <property type="match status" value="1"/>
</dbReference>
<organism evidence="2 3">
    <name type="scientific">Trypanosoma cruzi</name>
    <dbReference type="NCBI Taxonomy" id="5693"/>
    <lineage>
        <taxon>Eukaryota</taxon>
        <taxon>Discoba</taxon>
        <taxon>Euglenozoa</taxon>
        <taxon>Kinetoplastea</taxon>
        <taxon>Metakinetoplastina</taxon>
        <taxon>Trypanosomatida</taxon>
        <taxon>Trypanosomatidae</taxon>
        <taxon>Trypanosoma</taxon>
        <taxon>Schizotrypanum</taxon>
    </lineage>
</organism>
<dbReference type="InterPro" id="IPR007921">
    <property type="entry name" value="CHAP_dom"/>
</dbReference>
<dbReference type="VEuPathDB" id="TriTrypDB:Tc_MARK_2272"/>
<dbReference type="VEuPathDB" id="TriTrypDB:BCY84_11201"/>
<dbReference type="InterPro" id="IPR038765">
    <property type="entry name" value="Papain-like_cys_pep_sf"/>
</dbReference>
<comment type="caution">
    <text evidence="2">The sequence shown here is derived from an EMBL/GenBank/DDBJ whole genome shotgun (WGS) entry which is preliminary data.</text>
</comment>
<evidence type="ECO:0000259" key="1">
    <source>
        <dbReference type="PROSITE" id="PS50911"/>
    </source>
</evidence>
<accession>A0A2V2VMZ3</accession>
<evidence type="ECO:0000313" key="2">
    <source>
        <dbReference type="EMBL" id="PWU97807.1"/>
    </source>
</evidence>
<dbReference type="VEuPathDB" id="TriTrypDB:TCDM_02914"/>
<dbReference type="Proteomes" id="UP000246121">
    <property type="component" value="Unassembled WGS sequence"/>
</dbReference>
<dbReference type="VEuPathDB" id="TriTrypDB:TCSYLVIO_004745"/>
<evidence type="ECO:0000313" key="3">
    <source>
        <dbReference type="Proteomes" id="UP000246121"/>
    </source>
</evidence>
<dbReference type="VEuPathDB" id="TriTrypDB:TcCLB.509331.134"/>
<dbReference type="VEuPathDB" id="TriTrypDB:C4B63_14g164"/>
<reference evidence="2 3" key="1">
    <citation type="journal article" date="2018" name="Microb. Genom.">
        <title>Expanding an expanded genome: long-read sequencing of Trypanosoma cruzi.</title>
        <authorList>
            <person name="Berna L."/>
            <person name="Rodriguez M."/>
            <person name="Chiribao M.L."/>
            <person name="Parodi-Talice A."/>
            <person name="Pita S."/>
            <person name="Rijo G."/>
            <person name="Alvarez-Valin F."/>
            <person name="Robello C."/>
        </authorList>
    </citation>
    <scope>NUCLEOTIDE SEQUENCE [LARGE SCALE GENOMIC DNA]</scope>
    <source>
        <strain evidence="2 3">Dm28c</strain>
    </source>
</reference>
<proteinExistence type="predicted"/>
<dbReference type="PANTHER" id="PTHR30094">
    <property type="entry name" value="BIFUNCTIONAL GLUTATHIONYLSPERMIDINE SYNTHETASE/AMIDASE-RELATED"/>
    <property type="match status" value="1"/>
</dbReference>
<dbReference type="EMBL" id="PRFA01000014">
    <property type="protein sequence ID" value="PWU97807.1"/>
    <property type="molecule type" value="Genomic_DNA"/>
</dbReference>
<feature type="domain" description="Peptidase C51" evidence="1">
    <location>
        <begin position="30"/>
        <end position="171"/>
    </location>
</feature>
<gene>
    <name evidence="2" type="ORF">C4B63_14g164</name>
</gene>
<dbReference type="VEuPathDB" id="TriTrypDB:ECC02_000572"/>
<name>A0A2V2VMZ3_TRYCR</name>
<dbReference type="VEuPathDB" id="TriTrypDB:TcBrA4_0013910"/>
<dbReference type="VEuPathDB" id="TriTrypDB:TcYC6_0031400"/>
<dbReference type="SUPFAM" id="SSF54001">
    <property type="entry name" value="Cysteine proteinases"/>
    <property type="match status" value="1"/>
</dbReference>
<dbReference type="VEuPathDB" id="TriTrypDB:TcCLB.504147.280"/>
<dbReference type="VEuPathDB" id="TriTrypDB:TcG_00466"/>
<dbReference type="Pfam" id="PF05257">
    <property type="entry name" value="CHAP"/>
    <property type="match status" value="1"/>
</dbReference>